<sequence>MVRGLVVLLACMNLAVGLWWWLHVPAVAAPPPPMESGVGGLVLLGEAEAPAPPDAVELAAVPMPLPDAPLCLSIGPFATPAQLRSAMNALTPLAARIQFRELPATELRGYRVFLPASGSREQALATARQLAARGVRDYYVVTAGEEENTISLGLFRELANAEKRRDEVASQGFQPSLEPRTEQAAQWWIDLAAEPGLDWAAAIGEAEGLEARPAPCQ</sequence>
<gene>
    <name evidence="2" type="ORF">N790_13210</name>
</gene>
<dbReference type="eggNOG" id="ENOG503300Q">
    <property type="taxonomic scope" value="Bacteria"/>
</dbReference>
<dbReference type="Proteomes" id="UP000029392">
    <property type="component" value="Unassembled WGS sequence"/>
</dbReference>
<protein>
    <recommendedName>
        <fullName evidence="1">SPOR domain-containing protein</fullName>
    </recommendedName>
</protein>
<dbReference type="PATRIC" id="fig|1384054.3.peg.360"/>
<organism evidence="2 3">
    <name type="scientific">Arenimonas malthae CC-JY-1</name>
    <dbReference type="NCBI Taxonomy" id="1384054"/>
    <lineage>
        <taxon>Bacteria</taxon>
        <taxon>Pseudomonadati</taxon>
        <taxon>Pseudomonadota</taxon>
        <taxon>Gammaproteobacteria</taxon>
        <taxon>Lysobacterales</taxon>
        <taxon>Lysobacteraceae</taxon>
        <taxon>Arenimonas</taxon>
    </lineage>
</organism>
<proteinExistence type="predicted"/>
<dbReference type="AlphaFoldDB" id="A0A091BJQ2"/>
<evidence type="ECO:0000259" key="1">
    <source>
        <dbReference type="Pfam" id="PF05036"/>
    </source>
</evidence>
<accession>A0A091BJQ2</accession>
<reference evidence="2 3" key="1">
    <citation type="submission" date="2013-09" db="EMBL/GenBank/DDBJ databases">
        <title>Genome sequencing of Arenimonas malthae.</title>
        <authorList>
            <person name="Chen F."/>
            <person name="Wang G."/>
        </authorList>
    </citation>
    <scope>NUCLEOTIDE SEQUENCE [LARGE SCALE GENOMIC DNA]</scope>
    <source>
        <strain evidence="2 3">CC-JY-1</strain>
    </source>
</reference>
<evidence type="ECO:0000313" key="2">
    <source>
        <dbReference type="EMBL" id="KFN51986.1"/>
    </source>
</evidence>
<keyword evidence="3" id="KW-1185">Reference proteome</keyword>
<dbReference type="Pfam" id="PF05036">
    <property type="entry name" value="SPOR"/>
    <property type="match status" value="1"/>
</dbReference>
<feature type="domain" description="SPOR" evidence="1">
    <location>
        <begin position="109"/>
        <end position="176"/>
    </location>
</feature>
<dbReference type="EMBL" id="AVCH01000015">
    <property type="protein sequence ID" value="KFN51986.1"/>
    <property type="molecule type" value="Genomic_DNA"/>
</dbReference>
<dbReference type="InterPro" id="IPR007730">
    <property type="entry name" value="SPOR-like_dom"/>
</dbReference>
<comment type="caution">
    <text evidence="2">The sequence shown here is derived from an EMBL/GenBank/DDBJ whole genome shotgun (WGS) entry which is preliminary data.</text>
</comment>
<name>A0A091BJQ2_9GAMM</name>
<evidence type="ECO:0000313" key="3">
    <source>
        <dbReference type="Proteomes" id="UP000029392"/>
    </source>
</evidence>
<dbReference type="GO" id="GO:0042834">
    <property type="term" value="F:peptidoglycan binding"/>
    <property type="evidence" value="ECO:0007669"/>
    <property type="project" value="InterPro"/>
</dbReference>
<dbReference type="STRING" id="1384054.N790_13210"/>